<dbReference type="OMA" id="WIPAKRD"/>
<gene>
    <name evidence="2" type="ORF">W97_06187</name>
</gene>
<sequence>MPLTVKSLNGDTTFLLTFSPPSAPATSPALFPGSFTILIDPWLTGASSILHPKFQEAKHRKQPCVASLAELPEPDLVIISQNKPDHCHEETLRQLPANYASTILAAPAAAKKIRGWNHFDPEAVIALQKFDEKRESRVFRLSVPSPSASGSPGEVTIALLPPPKHDITRVHNAIGITYRPPFTVLSASTGKYIDLPATPPASPLSPISIKSATPKTLAASPCNDRERTLSVIYSPHGMPYSIIKPYASSHLVEEAALPLTCLFHSFDRVHNPWFLGGTVANGMPGGLEIARNLLARVWVGAHDEEKELHGVATSRIKTQNFGINEINELLREPGQGAGPKVWSNAFAVSLEAGEEIRIGVREDIRLI</sequence>
<proteinExistence type="predicted"/>
<dbReference type="eggNOG" id="ENOG502S7AM">
    <property type="taxonomic scope" value="Eukaryota"/>
</dbReference>
<dbReference type="Proteomes" id="UP000016924">
    <property type="component" value="Unassembled WGS sequence"/>
</dbReference>
<dbReference type="Gene3D" id="3.60.15.10">
    <property type="entry name" value="Ribonuclease Z/Hydroxyacylglutathione hydrolase-like"/>
    <property type="match status" value="1"/>
</dbReference>
<dbReference type="HOGENOM" id="CLU_047435_2_0_1"/>
<protein>
    <recommendedName>
        <fullName evidence="1">Metallo-beta-lactamase domain-containing protein</fullName>
    </recommendedName>
</protein>
<organism evidence="2 3">
    <name type="scientific">Coniosporium apollinis (strain CBS 100218)</name>
    <name type="common">Rock-inhabiting black yeast</name>
    <dbReference type="NCBI Taxonomy" id="1168221"/>
    <lineage>
        <taxon>Eukaryota</taxon>
        <taxon>Fungi</taxon>
        <taxon>Dikarya</taxon>
        <taxon>Ascomycota</taxon>
        <taxon>Pezizomycotina</taxon>
        <taxon>Dothideomycetes</taxon>
        <taxon>Dothideomycetes incertae sedis</taxon>
        <taxon>Coniosporium</taxon>
    </lineage>
</organism>
<dbReference type="PANTHER" id="PTHR36142:SF5">
    <property type="entry name" value="METALLO-BETA-LACTAMASE DOMAIN-CONTAINING PROTEIN"/>
    <property type="match status" value="1"/>
</dbReference>
<reference evidence="3" key="1">
    <citation type="submission" date="2012-06" db="EMBL/GenBank/DDBJ databases">
        <title>The genome sequence of Coniosporium apollinis CBS 100218.</title>
        <authorList>
            <consortium name="The Broad Institute Genome Sequencing Platform"/>
            <person name="Cuomo C."/>
            <person name="Gorbushina A."/>
            <person name="Noack S."/>
            <person name="Walker B."/>
            <person name="Young S.K."/>
            <person name="Zeng Q."/>
            <person name="Gargeya S."/>
            <person name="Fitzgerald M."/>
            <person name="Haas B."/>
            <person name="Abouelleil A."/>
            <person name="Alvarado L."/>
            <person name="Arachchi H.M."/>
            <person name="Berlin A.M."/>
            <person name="Chapman S.B."/>
            <person name="Goldberg J."/>
            <person name="Griggs A."/>
            <person name="Gujja S."/>
            <person name="Hansen M."/>
            <person name="Howarth C."/>
            <person name="Imamovic A."/>
            <person name="Larimer J."/>
            <person name="McCowan C."/>
            <person name="Montmayeur A."/>
            <person name="Murphy C."/>
            <person name="Neiman D."/>
            <person name="Pearson M."/>
            <person name="Priest M."/>
            <person name="Roberts A."/>
            <person name="Saif S."/>
            <person name="Shea T."/>
            <person name="Sisk P."/>
            <person name="Sykes S."/>
            <person name="Wortman J."/>
            <person name="Nusbaum C."/>
            <person name="Birren B."/>
        </authorList>
    </citation>
    <scope>NUCLEOTIDE SEQUENCE [LARGE SCALE GENOMIC DNA]</scope>
    <source>
        <strain evidence="3">CBS 100218</strain>
    </source>
</reference>
<dbReference type="OrthoDB" id="332863at2759"/>
<dbReference type="PANTHER" id="PTHR36142">
    <property type="entry name" value="METALLO-HYDROLASE/OXIDOREDUCTASE SUPERFAMILY PROTEIN"/>
    <property type="match status" value="1"/>
</dbReference>
<dbReference type="AlphaFoldDB" id="R7YYQ6"/>
<dbReference type="InterPro" id="IPR001279">
    <property type="entry name" value="Metallo-B-lactamas"/>
</dbReference>
<dbReference type="Pfam" id="PF12706">
    <property type="entry name" value="Lactamase_B_2"/>
    <property type="match status" value="1"/>
</dbReference>
<evidence type="ECO:0000313" key="2">
    <source>
        <dbReference type="EMBL" id="EON67070.1"/>
    </source>
</evidence>
<dbReference type="EMBL" id="JH767584">
    <property type="protein sequence ID" value="EON67070.1"/>
    <property type="molecule type" value="Genomic_DNA"/>
</dbReference>
<keyword evidence="3" id="KW-1185">Reference proteome</keyword>
<dbReference type="InterPro" id="IPR036866">
    <property type="entry name" value="RibonucZ/Hydroxyglut_hydro"/>
</dbReference>
<feature type="domain" description="Metallo-beta-lactamase" evidence="1">
    <location>
        <begin position="37"/>
        <end position="138"/>
    </location>
</feature>
<name>R7YYQ6_CONA1</name>
<dbReference type="RefSeq" id="XP_007782387.1">
    <property type="nucleotide sequence ID" value="XM_007784197.1"/>
</dbReference>
<accession>R7YYQ6</accession>
<dbReference type="STRING" id="1168221.R7YYQ6"/>
<dbReference type="GeneID" id="19903498"/>
<evidence type="ECO:0000259" key="1">
    <source>
        <dbReference type="Pfam" id="PF12706"/>
    </source>
</evidence>
<evidence type="ECO:0000313" key="3">
    <source>
        <dbReference type="Proteomes" id="UP000016924"/>
    </source>
</evidence>